<sequence>MDLHPAGLPHLVGPEGFQFPQADYSHSFRYLPNNVLPQVRVGPLHFTHYASAWILPDLEPFGSNCPRHPHAIYLPPVLLLCRDCGRPSRHWFLSIKGIIALEIVQGTSWTSNAEQPIQAC</sequence>
<reference evidence="1" key="1">
    <citation type="submission" date="2021-01" db="EMBL/GenBank/DDBJ databases">
        <title>Adiantum capillus-veneris genome.</title>
        <authorList>
            <person name="Fang Y."/>
            <person name="Liao Q."/>
        </authorList>
    </citation>
    <scope>NUCLEOTIDE SEQUENCE</scope>
    <source>
        <strain evidence="1">H3</strain>
        <tissue evidence="1">Leaf</tissue>
    </source>
</reference>
<accession>A0A9D4ZKC5</accession>
<gene>
    <name evidence="1" type="ORF">GOP47_0006385</name>
</gene>
<comment type="caution">
    <text evidence="1">The sequence shown here is derived from an EMBL/GenBank/DDBJ whole genome shotgun (WGS) entry which is preliminary data.</text>
</comment>
<keyword evidence="2" id="KW-1185">Reference proteome</keyword>
<dbReference type="EMBL" id="JABFUD020000006">
    <property type="protein sequence ID" value="KAI5078714.1"/>
    <property type="molecule type" value="Genomic_DNA"/>
</dbReference>
<name>A0A9D4ZKC5_ADICA</name>
<proteinExistence type="predicted"/>
<dbReference type="OrthoDB" id="1974943at2759"/>
<dbReference type="AlphaFoldDB" id="A0A9D4ZKC5"/>
<dbReference type="Proteomes" id="UP000886520">
    <property type="component" value="Chromosome 6"/>
</dbReference>
<protein>
    <submittedName>
        <fullName evidence="1">Uncharacterized protein</fullName>
    </submittedName>
</protein>
<evidence type="ECO:0000313" key="2">
    <source>
        <dbReference type="Proteomes" id="UP000886520"/>
    </source>
</evidence>
<evidence type="ECO:0000313" key="1">
    <source>
        <dbReference type="EMBL" id="KAI5078714.1"/>
    </source>
</evidence>
<organism evidence="1 2">
    <name type="scientific">Adiantum capillus-veneris</name>
    <name type="common">Maidenhair fern</name>
    <dbReference type="NCBI Taxonomy" id="13818"/>
    <lineage>
        <taxon>Eukaryota</taxon>
        <taxon>Viridiplantae</taxon>
        <taxon>Streptophyta</taxon>
        <taxon>Embryophyta</taxon>
        <taxon>Tracheophyta</taxon>
        <taxon>Polypodiopsida</taxon>
        <taxon>Polypodiidae</taxon>
        <taxon>Polypodiales</taxon>
        <taxon>Pteridineae</taxon>
        <taxon>Pteridaceae</taxon>
        <taxon>Vittarioideae</taxon>
        <taxon>Adiantum</taxon>
    </lineage>
</organism>